<accession>A0ACC6PPX5</accession>
<comment type="caution">
    <text evidence="1">The sequence shown here is derived from an EMBL/GenBank/DDBJ whole genome shotgun (WGS) entry which is preliminary data.</text>
</comment>
<organism evidence="1 2">
    <name type="scientific">Streptomyces achmelvichensis</name>
    <dbReference type="NCBI Taxonomy" id="3134111"/>
    <lineage>
        <taxon>Bacteria</taxon>
        <taxon>Bacillati</taxon>
        <taxon>Actinomycetota</taxon>
        <taxon>Actinomycetes</taxon>
        <taxon>Kitasatosporales</taxon>
        <taxon>Streptomycetaceae</taxon>
        <taxon>Streptomyces</taxon>
    </lineage>
</organism>
<evidence type="ECO:0000313" key="1">
    <source>
        <dbReference type="EMBL" id="MEJ8633355.1"/>
    </source>
</evidence>
<keyword evidence="1" id="KW-0418">Kinase</keyword>
<name>A0ACC6PPX5_9ACTN</name>
<dbReference type="Proteomes" id="UP001377168">
    <property type="component" value="Unassembled WGS sequence"/>
</dbReference>
<gene>
    <name evidence="1" type="ORF">WKI67_08095</name>
</gene>
<dbReference type="EMBL" id="JBBKAJ010000022">
    <property type="protein sequence ID" value="MEJ8633355.1"/>
    <property type="molecule type" value="Genomic_DNA"/>
</dbReference>
<evidence type="ECO:0000313" key="2">
    <source>
        <dbReference type="Proteomes" id="UP001377168"/>
    </source>
</evidence>
<protein>
    <submittedName>
        <fullName evidence="1">Protein kinase</fullName>
    </submittedName>
</protein>
<reference evidence="1" key="1">
    <citation type="submission" date="2024-03" db="EMBL/GenBank/DDBJ databases">
        <title>Novel Streptomyces species of biotechnological and ecological value are a feature of Machair soil.</title>
        <authorList>
            <person name="Prole J.R."/>
            <person name="Goodfellow M."/>
            <person name="Allenby N."/>
            <person name="Ward A.C."/>
        </authorList>
    </citation>
    <scope>NUCLEOTIDE SEQUENCE</scope>
    <source>
        <strain evidence="1">MS2.AVA.5</strain>
    </source>
</reference>
<keyword evidence="1" id="KW-0808">Transferase</keyword>
<sequence length="490" mass="51290">MERRRTLPAAVEDSGDLMKVRRTPSVWESGLTANVLAGRYRIDALAGRGGAADVYRGLDLRLRRPVAVKVFRPGADPEMEERFADEALLLARLQHPGLITVYDTGHHEGSDFLVMELVQGVTLRRRIASGPRPLSWVCRFGAALAGALTHVHAAGIVHRDVKPSNILLDAEDKPHLTDFGISRMLDTPTHTEPRALIGTAAYLAPEQVLGKGAGTAADVYAMGLVLLECLKGELEYTGTPLEAAIARLHRPPALPPSLPGAMASLLTAMTSVEDAERPDADECAAALASQRVDPPQAAPAPRRFAVRSPGSGAHRNGLPHRRDGAPTDRTDASTGSAPTRSRRLMMAGAAALAAVLGTTLTAADDGSDAGRKQTAVPRPDPTPEPESAPRPGYSGTPAPEPGGTTAAAGRAAAPRGSADAVDPTRRVVPAEQLPVVGSRTSLPGGPGAVRPPASSGTPEYGSPGRSPEKDHRSKHRSPHSKEKAGRGTQG</sequence>
<keyword evidence="2" id="KW-1185">Reference proteome</keyword>
<proteinExistence type="predicted"/>